<gene>
    <name evidence="8" type="ORF">CL1_1954</name>
</gene>
<dbReference type="InterPro" id="IPR010149">
    <property type="entry name" value="CRISPR-assoc_prot_Csm2_III-A"/>
</dbReference>
<name>I3ZWR5_THECF</name>
<keyword evidence="4" id="KW-0694">RNA-binding</keyword>
<feature type="region of interest" description="Disordered" evidence="7">
    <location>
        <begin position="1"/>
        <end position="28"/>
    </location>
</feature>
<comment type="similarity">
    <text evidence="2">Belongs to the CRISPR-associated Csm2 family.</text>
</comment>
<keyword evidence="5" id="KW-0051">Antiviral defense</keyword>
<evidence type="ECO:0000256" key="1">
    <source>
        <dbReference type="ARBA" id="ARBA00003640"/>
    </source>
</evidence>
<sequence length="202" mass="22881">MGHGHKNYSNGGLQSHQRKHGNGGGCNTSVVSEALQKKPIDAVRLREAISSCKQLNSLEGVIGKTFGKTLTAMERFFEATPRERLDWAIVVAAYLRVLNLKTNQVRKVLDLSRDIYFDFEFRGDHSSEERIQSKLMRMRFLLAYSVGKADRRDVKALEALHKALDPILLKVSASPTRENFEAVYDFIQAVIAYHRFLGGREK</sequence>
<evidence type="ECO:0000256" key="6">
    <source>
        <dbReference type="ARBA" id="ARBA00031723"/>
    </source>
</evidence>
<evidence type="ECO:0000256" key="2">
    <source>
        <dbReference type="ARBA" id="ARBA00006896"/>
    </source>
</evidence>
<dbReference type="EMBL" id="CP003651">
    <property type="protein sequence ID" value="AFL96149.1"/>
    <property type="molecule type" value="Genomic_DNA"/>
</dbReference>
<comment type="function">
    <text evidence="1">This subunit may be involved in monitoring complementarity of crRNA and target RNA.</text>
</comment>
<evidence type="ECO:0000256" key="5">
    <source>
        <dbReference type="ARBA" id="ARBA00023118"/>
    </source>
</evidence>
<dbReference type="AlphaFoldDB" id="I3ZWR5"/>
<dbReference type="HOGENOM" id="CLU_121766_0_0_2"/>
<evidence type="ECO:0000313" key="9">
    <source>
        <dbReference type="Proteomes" id="UP000006064"/>
    </source>
</evidence>
<dbReference type="GO" id="GO:0003723">
    <property type="term" value="F:RNA binding"/>
    <property type="evidence" value="ECO:0007669"/>
    <property type="project" value="UniProtKB-KW"/>
</dbReference>
<proteinExistence type="inferred from homology"/>
<dbReference type="Pfam" id="PF03750">
    <property type="entry name" value="Csm2_III-A"/>
    <property type="match status" value="1"/>
</dbReference>
<protein>
    <recommendedName>
        <fullName evidence="3">CRISPR system Cms protein Csm2</fullName>
    </recommendedName>
    <alternativeName>
        <fullName evidence="6">CRISPR type III A-associated protein Csm2</fullName>
    </alternativeName>
</protein>
<dbReference type="STRING" id="163003.CL1_1954"/>
<keyword evidence="9" id="KW-1185">Reference proteome</keyword>
<evidence type="ECO:0000256" key="3">
    <source>
        <dbReference type="ARBA" id="ARBA00016118"/>
    </source>
</evidence>
<reference evidence="8 9" key="1">
    <citation type="journal article" date="2012" name="J. Bacteriol.">
        <title>Complete Genome Sequence of the Hyperthermophilic Archaeon Thermococcus sp. Strain CL1, Isolated from a Paralvinella sp. Polychaete Worm Collected from a Hydrothermal Vent.</title>
        <authorList>
            <person name="Jung J.H."/>
            <person name="Holden J.F."/>
            <person name="Seo D.H."/>
            <person name="Park K.H."/>
            <person name="Shin H."/>
            <person name="Ryu S."/>
            <person name="Lee J.H."/>
            <person name="Park C.S."/>
        </authorList>
    </citation>
    <scope>NUCLEOTIDE SEQUENCE [LARGE SCALE GENOMIC DNA]</scope>
    <source>
        <strain evidence="9">DSM 27260 / KACC 17922 / CL1</strain>
    </source>
</reference>
<evidence type="ECO:0000256" key="7">
    <source>
        <dbReference type="SAM" id="MobiDB-lite"/>
    </source>
</evidence>
<dbReference type="Proteomes" id="UP000006064">
    <property type="component" value="Chromosome"/>
</dbReference>
<evidence type="ECO:0000256" key="4">
    <source>
        <dbReference type="ARBA" id="ARBA00022884"/>
    </source>
</evidence>
<accession>I3ZWR5</accession>
<dbReference type="NCBIfam" id="TIGR01870">
    <property type="entry name" value="cas_TM1810_Csm2"/>
    <property type="match status" value="1"/>
</dbReference>
<dbReference type="GO" id="GO:0051607">
    <property type="term" value="P:defense response to virus"/>
    <property type="evidence" value="ECO:0007669"/>
    <property type="project" value="UniProtKB-KW"/>
</dbReference>
<organism evidence="8 9">
    <name type="scientific">Thermococcus cleftensis (strain DSM 27260 / KACC 17922 / CL1)</name>
    <dbReference type="NCBI Taxonomy" id="163003"/>
    <lineage>
        <taxon>Archaea</taxon>
        <taxon>Methanobacteriati</taxon>
        <taxon>Methanobacteriota</taxon>
        <taxon>Thermococci</taxon>
        <taxon>Thermococcales</taxon>
        <taxon>Thermococcaceae</taxon>
        <taxon>Thermococcus</taxon>
    </lineage>
</organism>
<evidence type="ECO:0000313" key="8">
    <source>
        <dbReference type="EMBL" id="AFL96149.1"/>
    </source>
</evidence>
<dbReference type="CDD" id="cd09647">
    <property type="entry name" value="Csm2_III-A"/>
    <property type="match status" value="1"/>
</dbReference>
<dbReference type="KEGG" id="thm:CL1_1954"/>